<dbReference type="Proteomes" id="UP000008243">
    <property type="component" value="Chromosome"/>
</dbReference>
<proteinExistence type="predicted"/>
<dbReference type="EnsemblBacteria" id="ADE03126">
    <property type="protein sequence ID" value="ADE03126"/>
    <property type="gene ID" value="HVO_2855"/>
</dbReference>
<dbReference type="AlphaFoldDB" id="D4GXE2"/>
<evidence type="ECO:0000256" key="1">
    <source>
        <dbReference type="SAM" id="MobiDB-lite"/>
    </source>
</evidence>
<dbReference type="HOGENOM" id="CLU_2550164_0_0_2"/>
<sequence>MKGVDDGTHRKVRRNGIDANTESFVTGRRGQSTEEEPKQPRNRSASERREDQVPDHEESEFGKSAQAEYGREGCGKRLPSGF</sequence>
<evidence type="ECO:0000313" key="3">
    <source>
        <dbReference type="Proteomes" id="UP000008243"/>
    </source>
</evidence>
<dbReference type="EMBL" id="CP001956">
    <property type="protein sequence ID" value="ADE03126.1"/>
    <property type="molecule type" value="Genomic_DNA"/>
</dbReference>
<evidence type="ECO:0000313" key="2">
    <source>
        <dbReference type="EMBL" id="ADE03126.1"/>
    </source>
</evidence>
<accession>D4GXE2</accession>
<protein>
    <submittedName>
        <fullName evidence="2">Uncharacterized protein</fullName>
    </submittedName>
</protein>
<name>D4GXE2_HALVD</name>
<organism evidence="2 3">
    <name type="scientific">Haloferax volcanii (strain ATCC 29605 / DSM 3757 / JCM 8879 / NBRC 14742 / NCIMB 2012 / VKM B-1768 / DS2)</name>
    <name type="common">Halobacterium volcanii</name>
    <dbReference type="NCBI Taxonomy" id="309800"/>
    <lineage>
        <taxon>Archaea</taxon>
        <taxon>Methanobacteriati</taxon>
        <taxon>Methanobacteriota</taxon>
        <taxon>Stenosarchaea group</taxon>
        <taxon>Halobacteria</taxon>
        <taxon>Halobacteriales</taxon>
        <taxon>Haloferacaceae</taxon>
        <taxon>Haloferax</taxon>
    </lineage>
</organism>
<feature type="region of interest" description="Disordered" evidence="1">
    <location>
        <begin position="1"/>
        <end position="82"/>
    </location>
</feature>
<dbReference type="STRING" id="309800.HVO_2855"/>
<gene>
    <name evidence="2" type="ordered locus">HVO_2855</name>
</gene>
<dbReference type="KEGG" id="hvo:HVO_2855"/>
<keyword evidence="3" id="KW-1185">Reference proteome</keyword>
<feature type="compositionally biased region" description="Basic and acidic residues" evidence="1">
    <location>
        <begin position="31"/>
        <end position="61"/>
    </location>
</feature>
<reference evidence="2 3" key="1">
    <citation type="journal article" date="2010" name="PLoS ONE">
        <title>The complete genome sequence of Haloferax volcanii DS2, a model archaeon.</title>
        <authorList>
            <person name="Hartman A.L."/>
            <person name="Norais C."/>
            <person name="Badger J.H."/>
            <person name="Delmas S."/>
            <person name="Haldenby S."/>
            <person name="Madupu R."/>
            <person name="Robinson J."/>
            <person name="Khouri H."/>
            <person name="Ren Q."/>
            <person name="Lowe T.M."/>
            <person name="Maupin-Furlow J."/>
            <person name="Pohlschroder M."/>
            <person name="Daniels C."/>
            <person name="Pfeiffer F."/>
            <person name="Allers T."/>
            <person name="Eisen J.A."/>
        </authorList>
    </citation>
    <scope>NUCLEOTIDE SEQUENCE [LARGE SCALE GENOMIC DNA]</scope>
    <source>
        <strain evidence="3">ATCC 29605 / DSM 3757 / JCM 8879 / NBRC 14742 / NCIMB 2012 / VKM B-1768 / DS2</strain>
    </source>
</reference>